<keyword evidence="2" id="KW-1185">Reference proteome</keyword>
<dbReference type="InterPro" id="IPR029071">
    <property type="entry name" value="Ubiquitin-like_domsf"/>
</dbReference>
<sequence length="85" mass="9483">MATKTETAHVYVKFDNKTTDFDAVDFKDLSNQVAAKLNIKPENLKFIHAGKYYTKKEIDTLADFPSNGIKDGVTIDLINLINGGF</sequence>
<evidence type="ECO:0000313" key="2">
    <source>
        <dbReference type="Proteomes" id="UP001470230"/>
    </source>
</evidence>
<dbReference type="Proteomes" id="UP001470230">
    <property type="component" value="Unassembled WGS sequence"/>
</dbReference>
<evidence type="ECO:0008006" key="3">
    <source>
        <dbReference type="Google" id="ProtNLM"/>
    </source>
</evidence>
<accession>A0ABR2JNZ2</accession>
<dbReference type="SUPFAM" id="SSF54236">
    <property type="entry name" value="Ubiquitin-like"/>
    <property type="match status" value="1"/>
</dbReference>
<dbReference type="EMBL" id="JAPFFF010000010">
    <property type="protein sequence ID" value="KAK8880559.1"/>
    <property type="molecule type" value="Genomic_DNA"/>
</dbReference>
<proteinExistence type="predicted"/>
<comment type="caution">
    <text evidence="1">The sequence shown here is derived from an EMBL/GenBank/DDBJ whole genome shotgun (WGS) entry which is preliminary data.</text>
</comment>
<evidence type="ECO:0000313" key="1">
    <source>
        <dbReference type="EMBL" id="KAK8880559.1"/>
    </source>
</evidence>
<dbReference type="Gene3D" id="3.10.20.90">
    <property type="entry name" value="Phosphatidylinositol 3-kinase Catalytic Subunit, Chain A, domain 1"/>
    <property type="match status" value="1"/>
</dbReference>
<organism evidence="1 2">
    <name type="scientific">Tritrichomonas musculus</name>
    <dbReference type="NCBI Taxonomy" id="1915356"/>
    <lineage>
        <taxon>Eukaryota</taxon>
        <taxon>Metamonada</taxon>
        <taxon>Parabasalia</taxon>
        <taxon>Tritrichomonadida</taxon>
        <taxon>Tritrichomonadidae</taxon>
        <taxon>Tritrichomonas</taxon>
    </lineage>
</organism>
<gene>
    <name evidence="1" type="ORF">M9Y10_003239</name>
</gene>
<name>A0ABR2JNZ2_9EUKA</name>
<reference evidence="1 2" key="1">
    <citation type="submission" date="2024-04" db="EMBL/GenBank/DDBJ databases">
        <title>Tritrichomonas musculus Genome.</title>
        <authorList>
            <person name="Alves-Ferreira E."/>
            <person name="Grigg M."/>
            <person name="Lorenzi H."/>
            <person name="Galac M."/>
        </authorList>
    </citation>
    <scope>NUCLEOTIDE SEQUENCE [LARGE SCALE GENOMIC DNA]</scope>
    <source>
        <strain evidence="1 2">EAF2021</strain>
    </source>
</reference>
<protein>
    <recommendedName>
        <fullName evidence="3">Ubiquitin-like domain-containing protein</fullName>
    </recommendedName>
</protein>